<dbReference type="GeneID" id="18563123"/>
<sequence length="104" mass="11635">MRKFILGMFMVLALSGCSNKDRIPEVAFKGTTIEDLAAKPDRELMRKSPPKQYLKRGADNGEAGVVVSNNNLRAGTIERRFEDLQQYVCNLFHDSVGEVCDKGK</sequence>
<gene>
    <name evidence="1" type="ORF">CR9_281</name>
</gene>
<accession>M1F3S3</accession>
<dbReference type="RefSeq" id="YP_009015243.1">
    <property type="nucleotide sequence ID" value="NC_023717.1"/>
</dbReference>
<keyword evidence="2" id="KW-1185">Reference proteome</keyword>
<dbReference type="KEGG" id="vg:18563123"/>
<dbReference type="EMBL" id="JQ691611">
    <property type="protein sequence ID" value="AFH21165.1"/>
    <property type="molecule type" value="Genomic_DNA"/>
</dbReference>
<evidence type="ECO:0000313" key="2">
    <source>
        <dbReference type="Proteomes" id="UP000011829"/>
    </source>
</evidence>
<name>M1F3S3_9CAUD</name>
<organism evidence="1 2">
    <name type="scientific">Cronobacter phage CR9</name>
    <dbReference type="NCBI Taxonomy" id="1162290"/>
    <lineage>
        <taxon>Viruses</taxon>
        <taxon>Duplodnaviria</taxon>
        <taxon>Heunggongvirae</taxon>
        <taxon>Uroviricota</taxon>
        <taxon>Caudoviricetes</taxon>
        <taxon>Vequintavirinae</taxon>
        <taxon>Certrevirus</taxon>
        <taxon>Certrevirus CR9</taxon>
    </lineage>
</organism>
<dbReference type="PROSITE" id="PS51257">
    <property type="entry name" value="PROKAR_LIPOPROTEIN"/>
    <property type="match status" value="1"/>
</dbReference>
<dbReference type="OrthoDB" id="18136at10239"/>
<evidence type="ECO:0000313" key="1">
    <source>
        <dbReference type="EMBL" id="AFH21165.1"/>
    </source>
</evidence>
<proteinExistence type="predicted"/>
<reference evidence="1 2" key="1">
    <citation type="submission" date="2012-02" db="EMBL/GenBank/DDBJ databases">
        <title>Complete Genome Sequence of Cronobacter sakazakii Bacteriophage CR9.</title>
        <authorList>
            <person name="Shin H."/>
            <person name="Lee J.-H."/>
            <person name="Kim Y."/>
            <person name="Ryu S."/>
        </authorList>
    </citation>
    <scope>NUCLEOTIDE SEQUENCE [LARGE SCALE GENOMIC DNA]</scope>
</reference>
<protein>
    <recommendedName>
        <fullName evidence="3">O-spanin</fullName>
    </recommendedName>
</protein>
<dbReference type="Proteomes" id="UP000011829">
    <property type="component" value="Segment"/>
</dbReference>
<evidence type="ECO:0008006" key="3">
    <source>
        <dbReference type="Google" id="ProtNLM"/>
    </source>
</evidence>